<keyword evidence="4" id="KW-1185">Reference proteome</keyword>
<reference evidence="3" key="2">
    <citation type="submission" date="2021-08" db="EMBL/GenBank/DDBJ databases">
        <authorList>
            <person name="Eriksson T."/>
        </authorList>
    </citation>
    <scope>NUCLEOTIDE SEQUENCE</scope>
    <source>
        <strain evidence="3">Stoneville</strain>
        <tissue evidence="3">Whole head</tissue>
    </source>
</reference>
<accession>A0A8J6HLX6</accession>
<dbReference type="InterPro" id="IPR036397">
    <property type="entry name" value="RNaseH_sf"/>
</dbReference>
<dbReference type="Gene3D" id="3.60.10.10">
    <property type="entry name" value="Endonuclease/exonuclease/phosphatase"/>
    <property type="match status" value="1"/>
</dbReference>
<feature type="compositionally biased region" description="Low complexity" evidence="1">
    <location>
        <begin position="120"/>
        <end position="131"/>
    </location>
</feature>
<dbReference type="GO" id="GO:0003676">
    <property type="term" value="F:nucleic acid binding"/>
    <property type="evidence" value="ECO:0007669"/>
    <property type="project" value="InterPro"/>
</dbReference>
<protein>
    <recommendedName>
        <fullName evidence="2">Pre-C2HC domain-containing protein</fullName>
    </recommendedName>
</protein>
<dbReference type="EMBL" id="JABDTM020021103">
    <property type="protein sequence ID" value="KAH0816688.1"/>
    <property type="molecule type" value="Genomic_DNA"/>
</dbReference>
<feature type="compositionally biased region" description="Basic and acidic residues" evidence="1">
    <location>
        <begin position="344"/>
        <end position="353"/>
    </location>
</feature>
<dbReference type="PANTHER" id="PTHR33273">
    <property type="entry name" value="DOMAIN-CONTAINING PROTEIN, PUTATIVE-RELATED"/>
    <property type="match status" value="1"/>
</dbReference>
<proteinExistence type="predicted"/>
<evidence type="ECO:0000259" key="2">
    <source>
        <dbReference type="SMART" id="SM00596"/>
    </source>
</evidence>
<evidence type="ECO:0000256" key="1">
    <source>
        <dbReference type="SAM" id="MobiDB-lite"/>
    </source>
</evidence>
<dbReference type="AlphaFoldDB" id="A0A8J6HLX6"/>
<dbReference type="InterPro" id="IPR006579">
    <property type="entry name" value="Pre_C2HC_dom"/>
</dbReference>
<dbReference type="SUPFAM" id="SSF56219">
    <property type="entry name" value="DNase I-like"/>
    <property type="match status" value="1"/>
</dbReference>
<dbReference type="Gene3D" id="3.30.420.10">
    <property type="entry name" value="Ribonuclease H-like superfamily/Ribonuclease H"/>
    <property type="match status" value="1"/>
</dbReference>
<dbReference type="SMART" id="SM00596">
    <property type="entry name" value="PRE_C2HC"/>
    <property type="match status" value="1"/>
</dbReference>
<dbReference type="InterPro" id="IPR036691">
    <property type="entry name" value="Endo/exonu/phosph_ase_sf"/>
</dbReference>
<feature type="domain" description="Pre-C2HC" evidence="2">
    <location>
        <begin position="216"/>
        <end position="282"/>
    </location>
</feature>
<comment type="caution">
    <text evidence="3">The sequence shown here is derived from an EMBL/GenBank/DDBJ whole genome shotgun (WGS) entry which is preliminary data.</text>
</comment>
<organism evidence="3 4">
    <name type="scientific">Tenebrio molitor</name>
    <name type="common">Yellow mealworm beetle</name>
    <dbReference type="NCBI Taxonomy" id="7067"/>
    <lineage>
        <taxon>Eukaryota</taxon>
        <taxon>Metazoa</taxon>
        <taxon>Ecdysozoa</taxon>
        <taxon>Arthropoda</taxon>
        <taxon>Hexapoda</taxon>
        <taxon>Insecta</taxon>
        <taxon>Pterygota</taxon>
        <taxon>Neoptera</taxon>
        <taxon>Endopterygota</taxon>
        <taxon>Coleoptera</taxon>
        <taxon>Polyphaga</taxon>
        <taxon>Cucujiformia</taxon>
        <taxon>Tenebrionidae</taxon>
        <taxon>Tenebrio</taxon>
    </lineage>
</organism>
<feature type="region of interest" description="Disordered" evidence="1">
    <location>
        <begin position="113"/>
        <end position="140"/>
    </location>
</feature>
<sequence length="788" mass="89626">MDNGPLETTPEQRQEDALENERLRHWPTANYHPRANLTERRNQEMKKILRVAHQMFPDQPWDRHLEKGLFNIRRRRNAATGQSPSHLLLRYDLRDARTDPKLVVKNSYQPLANVEEKMDTASPASTSTTTPPKEKTPPPITIHGLAENYKDRCDLEQLWEAKTCIDGIHVKTVSVDNFRALTHPLEERKVPYHSFVLSEPETFRAVLGTVPCEIDMDDVRADLEEQGLEPIKVTRMTSSKSKKPLPLVLSEVPKDKGAIFYLKAVCHLSVTVEQPHKKGTPSQCHRCQRFHHSQRHCHALLKCCAKKQIAASSGTQTATKTRRGPPKQSATPRSPRHALSPKNRPRDQNRDQQQRVNKLRGHPQAIGKALTEILQAIQTSNTKEEILQNVLAIIPKIAFYNARGLRSSRNELEVFADDHDLDTLLVSETKLQPGTPDPKIRGFELYRSDRTCGPGGGTAIYVRQSGSHRRDNQSRERSIDDHFVLPPPATLAPGKRYQRNFRFRHLGHRRGRFQRQERGLGQSKSEILIEHAYNIDLLIEAPLEPTYYDARDFHGDTLDIALLKNVPIQTRLHASQALDSDHLPVLMHIGDEANGTNRNPTVQNTNWSRFAEILVSDFGPVPRIESVEDLESAAGAFQEKIKIAMFDSTRIRVEPPKKENLPQFMVDLIRAKNLASRQAYRTGSAVDRTEAKRLGNEVKYALIDHRSNRWERKLKKSLTAEDNSIWRMTNALRSNKKPLSGTVGVVMGRKWSHSEAVVFKICSLSLSAAIMRWKSGKPAFVVEVYFSN</sequence>
<gene>
    <name evidence="3" type="ORF">GEV33_006103</name>
</gene>
<dbReference type="Pfam" id="PF07530">
    <property type="entry name" value="PRE_C2HC"/>
    <property type="match status" value="1"/>
</dbReference>
<evidence type="ECO:0000313" key="3">
    <source>
        <dbReference type="EMBL" id="KAH0816688.1"/>
    </source>
</evidence>
<evidence type="ECO:0000313" key="4">
    <source>
        <dbReference type="Proteomes" id="UP000719412"/>
    </source>
</evidence>
<dbReference type="PANTHER" id="PTHR33273:SF2">
    <property type="entry name" value="ENDONUCLEASE_EXONUCLEASE_PHOSPHATASE DOMAIN-CONTAINING PROTEIN"/>
    <property type="match status" value="1"/>
</dbReference>
<dbReference type="Proteomes" id="UP000719412">
    <property type="component" value="Unassembled WGS sequence"/>
</dbReference>
<feature type="region of interest" description="Disordered" evidence="1">
    <location>
        <begin position="312"/>
        <end position="363"/>
    </location>
</feature>
<feature type="compositionally biased region" description="Basic and acidic residues" evidence="1">
    <location>
        <begin position="10"/>
        <end position="22"/>
    </location>
</feature>
<feature type="region of interest" description="Disordered" evidence="1">
    <location>
        <begin position="1"/>
        <end position="22"/>
    </location>
</feature>
<reference evidence="3" key="1">
    <citation type="journal article" date="2020" name="J Insects Food Feed">
        <title>The yellow mealworm (Tenebrio molitor) genome: a resource for the emerging insects as food and feed industry.</title>
        <authorList>
            <person name="Eriksson T."/>
            <person name="Andere A."/>
            <person name="Kelstrup H."/>
            <person name="Emery V."/>
            <person name="Picard C."/>
        </authorList>
    </citation>
    <scope>NUCLEOTIDE SEQUENCE</scope>
    <source>
        <strain evidence="3">Stoneville</strain>
        <tissue evidence="3">Whole head</tissue>
    </source>
</reference>
<name>A0A8J6HLX6_TENMO</name>